<name>A0A316F807_9ACTN</name>
<dbReference type="Proteomes" id="UP000245697">
    <property type="component" value="Unassembled WGS sequence"/>
</dbReference>
<proteinExistence type="predicted"/>
<organism evidence="2 3">
    <name type="scientific">Actinoplanes xinjiangensis</name>
    <dbReference type="NCBI Taxonomy" id="512350"/>
    <lineage>
        <taxon>Bacteria</taxon>
        <taxon>Bacillati</taxon>
        <taxon>Actinomycetota</taxon>
        <taxon>Actinomycetes</taxon>
        <taxon>Micromonosporales</taxon>
        <taxon>Micromonosporaceae</taxon>
        <taxon>Actinoplanes</taxon>
    </lineage>
</organism>
<evidence type="ECO:0000256" key="1">
    <source>
        <dbReference type="SAM" id="MobiDB-lite"/>
    </source>
</evidence>
<dbReference type="RefSeq" id="WP_158319384.1">
    <property type="nucleotide sequence ID" value="NZ_BONA01000062.1"/>
</dbReference>
<protein>
    <submittedName>
        <fullName evidence="2">Uncharacterized protein</fullName>
    </submittedName>
</protein>
<keyword evidence="3" id="KW-1185">Reference proteome</keyword>
<evidence type="ECO:0000313" key="3">
    <source>
        <dbReference type="Proteomes" id="UP000245697"/>
    </source>
</evidence>
<sequence>MSVNPEALGDPPEEADEYLRDANADDPRSDARAPAREPAGPESPDEAHRPRGQDPL</sequence>
<feature type="compositionally biased region" description="Basic and acidic residues" evidence="1">
    <location>
        <begin position="45"/>
        <end position="56"/>
    </location>
</feature>
<accession>A0A316F807</accession>
<feature type="compositionally biased region" description="Basic and acidic residues" evidence="1">
    <location>
        <begin position="17"/>
        <end position="35"/>
    </location>
</feature>
<feature type="region of interest" description="Disordered" evidence="1">
    <location>
        <begin position="1"/>
        <end position="56"/>
    </location>
</feature>
<evidence type="ECO:0000313" key="2">
    <source>
        <dbReference type="EMBL" id="PWK43406.1"/>
    </source>
</evidence>
<dbReference type="AlphaFoldDB" id="A0A316F807"/>
<dbReference type="EMBL" id="QGGR01000013">
    <property type="protein sequence ID" value="PWK43406.1"/>
    <property type="molecule type" value="Genomic_DNA"/>
</dbReference>
<reference evidence="2 3" key="1">
    <citation type="submission" date="2018-05" db="EMBL/GenBank/DDBJ databases">
        <title>Genomic Encyclopedia of Archaeal and Bacterial Type Strains, Phase II (KMG-II): from individual species to whole genera.</title>
        <authorList>
            <person name="Goeker M."/>
        </authorList>
    </citation>
    <scope>NUCLEOTIDE SEQUENCE [LARGE SCALE GENOMIC DNA]</scope>
    <source>
        <strain evidence="2 3">DSM 45184</strain>
    </source>
</reference>
<comment type="caution">
    <text evidence="2">The sequence shown here is derived from an EMBL/GenBank/DDBJ whole genome shotgun (WGS) entry which is preliminary data.</text>
</comment>
<gene>
    <name evidence="2" type="ORF">BC793_11388</name>
</gene>